<dbReference type="CDD" id="cd02951">
    <property type="entry name" value="SoxW"/>
    <property type="match status" value="1"/>
</dbReference>
<dbReference type="RefSeq" id="WP_138399380.1">
    <property type="nucleotide sequence ID" value="NZ_JBAFVI010000002.1"/>
</dbReference>
<evidence type="ECO:0000259" key="1">
    <source>
        <dbReference type="Pfam" id="PF13098"/>
    </source>
</evidence>
<gene>
    <name evidence="2" type="ORF">FBQ73_10255</name>
</gene>
<sequence>MADTTPLSRRRLFQASAGLAAALVPTGAAAKARLGDDGLYTEDWYVDSFLDLPEDFSAARARGRSFAIQWSQRGCIYCKELHTVYFADPAIEAPIRDAFDIVHLDLFGAREVTFLDGARFTEKALGQRERIRATPTFQFFAEVEGRPREVARMPGLLPRREFSAMFRYVAEGAYGTAPFDAWLSRQGKG</sequence>
<name>A0A6C1KUW3_XANAU</name>
<dbReference type="AlphaFoldDB" id="A0A6C1KUW3"/>
<evidence type="ECO:0000313" key="2">
    <source>
        <dbReference type="EMBL" id="TLX43023.1"/>
    </source>
</evidence>
<proteinExistence type="predicted"/>
<evidence type="ECO:0000313" key="3">
    <source>
        <dbReference type="Proteomes" id="UP000305131"/>
    </source>
</evidence>
<accession>A0A6C1KUW3</accession>
<dbReference type="InterPro" id="IPR036249">
    <property type="entry name" value="Thioredoxin-like_sf"/>
</dbReference>
<dbReference type="GeneID" id="95773834"/>
<dbReference type="Proteomes" id="UP000305131">
    <property type="component" value="Unassembled WGS sequence"/>
</dbReference>
<reference evidence="2 3" key="1">
    <citation type="submission" date="2019-05" db="EMBL/GenBank/DDBJ databases">
        <authorList>
            <person name="Zhou X."/>
        </authorList>
    </citation>
    <scope>NUCLEOTIDE SEQUENCE [LARGE SCALE GENOMIC DNA]</scope>
    <source>
        <strain evidence="2 3">DSM 432</strain>
    </source>
</reference>
<dbReference type="OrthoDB" id="9811036at2"/>
<organism evidence="2 3">
    <name type="scientific">Xanthobacter autotrophicus</name>
    <dbReference type="NCBI Taxonomy" id="280"/>
    <lineage>
        <taxon>Bacteria</taxon>
        <taxon>Pseudomonadati</taxon>
        <taxon>Pseudomonadota</taxon>
        <taxon>Alphaproteobacteria</taxon>
        <taxon>Hyphomicrobiales</taxon>
        <taxon>Xanthobacteraceae</taxon>
        <taxon>Xanthobacter</taxon>
    </lineage>
</organism>
<dbReference type="InterPro" id="IPR012336">
    <property type="entry name" value="Thioredoxin-like_fold"/>
</dbReference>
<protein>
    <submittedName>
        <fullName evidence="2">Thioredoxin</fullName>
    </submittedName>
</protein>
<feature type="domain" description="Thioredoxin-like fold" evidence="1">
    <location>
        <begin position="60"/>
        <end position="165"/>
    </location>
</feature>
<dbReference type="SUPFAM" id="SSF52833">
    <property type="entry name" value="Thioredoxin-like"/>
    <property type="match status" value="1"/>
</dbReference>
<dbReference type="InterPro" id="IPR006311">
    <property type="entry name" value="TAT_signal"/>
</dbReference>
<dbReference type="Gene3D" id="3.40.30.10">
    <property type="entry name" value="Glutaredoxin"/>
    <property type="match status" value="1"/>
</dbReference>
<comment type="caution">
    <text evidence="2">The sequence shown here is derived from an EMBL/GenBank/DDBJ whole genome shotgun (WGS) entry which is preliminary data.</text>
</comment>
<dbReference type="EMBL" id="VAUP01000022">
    <property type="protein sequence ID" value="TLX43023.1"/>
    <property type="molecule type" value="Genomic_DNA"/>
</dbReference>
<dbReference type="Pfam" id="PF13098">
    <property type="entry name" value="Thioredoxin_2"/>
    <property type="match status" value="1"/>
</dbReference>
<dbReference type="InterPro" id="IPR041737">
    <property type="entry name" value="SoxW"/>
</dbReference>
<dbReference type="PROSITE" id="PS51318">
    <property type="entry name" value="TAT"/>
    <property type="match status" value="1"/>
</dbReference>